<feature type="binding site" evidence="2">
    <location>
        <position position="11"/>
    </location>
    <ligand>
        <name>Mg(2+)</name>
        <dbReference type="ChEBI" id="CHEBI:18420"/>
    </ligand>
</feature>
<dbReference type="HAMAP" id="MF_01113">
    <property type="entry name" value="DNApol_IV"/>
    <property type="match status" value="1"/>
</dbReference>
<keyword evidence="2" id="KW-0238">DNA-binding</keyword>
<dbReference type="InterPro" id="IPR036775">
    <property type="entry name" value="DNA_pol_Y-fam_lit_finger_sf"/>
</dbReference>
<sequence length="419" mass="46405">MPPERCIMLVDCQSFYASVEKAAHPEYKHRPLAVAGDPARRSGIILAACPIAKKAGVTTAERLGDALGKCPGLVIVRPRMQVYITVSLLITKIFKTFTDLVEPYSIDEQFLDVTGSLSYFGYPEEIARQIQSLIYVSTGVWSRVGIGPTKILAKMATDNFAKKNDSGIFTLGKSDVERVLWELPINKMFGVGSRMTNHFLCMGMHYIGDVGRLELGDLKRRLSARMGRNSDIQAELFWQTARGIDPSPVTPSTHDTQKAIGHQMTLPRDYSKREDINVILLELSEEVCRRCRAKGYMGRVVSSGGMGADYDRPTGFYRQSTLADPTDIAQEVYEAAKAIFYTHWDGSPVRRLGVTLTGISSADQYQLTLFGDREQQRTISRTLDGIKNRYGGGAILRASSMLSAGQALERTAKIGGHYK</sequence>
<name>A0A3T1D4F5_9BACL</name>
<feature type="binding site" evidence="2">
    <location>
        <position position="107"/>
    </location>
    <ligand>
        <name>Mg(2+)</name>
        <dbReference type="ChEBI" id="CHEBI:18420"/>
    </ligand>
</feature>
<dbReference type="SUPFAM" id="SSF100879">
    <property type="entry name" value="Lesion bypass DNA polymerase (Y-family), little finger domain"/>
    <property type="match status" value="1"/>
</dbReference>
<dbReference type="Pfam" id="PF11799">
    <property type="entry name" value="IMS_C"/>
    <property type="match status" value="1"/>
</dbReference>
<reference evidence="4 5" key="1">
    <citation type="submission" date="2019-01" db="EMBL/GenBank/DDBJ databases">
        <title>Complete genome sequence of Cohnella hallensis HS21 isolated from Korean fir (Abies koreana) rhizospheric soil.</title>
        <authorList>
            <person name="Jiang L."/>
            <person name="Kang S.W."/>
            <person name="Kim S."/>
            <person name="Jung J."/>
            <person name="Kim C.Y."/>
            <person name="Kim D.H."/>
            <person name="Kim S.W."/>
            <person name="Lee J."/>
        </authorList>
    </citation>
    <scope>NUCLEOTIDE SEQUENCE [LARGE SCALE GENOMIC DNA]</scope>
    <source>
        <strain evidence="4 5">HS21</strain>
    </source>
</reference>
<dbReference type="InterPro" id="IPR017961">
    <property type="entry name" value="DNA_pol_Y-fam_little_finger"/>
</dbReference>
<proteinExistence type="inferred from homology"/>
<dbReference type="GO" id="GO:0003887">
    <property type="term" value="F:DNA-directed DNA polymerase activity"/>
    <property type="evidence" value="ECO:0007669"/>
    <property type="project" value="UniProtKB-UniRule"/>
</dbReference>
<comment type="similarity">
    <text evidence="1 2">Belongs to the DNA polymerase type-Y family.</text>
</comment>
<gene>
    <name evidence="4" type="primary">dinB2</name>
    <name evidence="2" type="synonym">dinB</name>
    <name evidence="4" type="ORF">KCTCHS21_22540</name>
</gene>
<dbReference type="GO" id="GO:0000287">
    <property type="term" value="F:magnesium ion binding"/>
    <property type="evidence" value="ECO:0007669"/>
    <property type="project" value="UniProtKB-UniRule"/>
</dbReference>
<evidence type="ECO:0000256" key="1">
    <source>
        <dbReference type="ARBA" id="ARBA00010945"/>
    </source>
</evidence>
<dbReference type="GO" id="GO:0006261">
    <property type="term" value="P:DNA-templated DNA replication"/>
    <property type="evidence" value="ECO:0007669"/>
    <property type="project" value="UniProtKB-UniRule"/>
</dbReference>
<keyword evidence="2" id="KW-0963">Cytoplasm</keyword>
<dbReference type="Gene3D" id="3.30.70.270">
    <property type="match status" value="1"/>
</dbReference>
<organism evidence="4 5">
    <name type="scientific">Cohnella abietis</name>
    <dbReference type="NCBI Taxonomy" id="2507935"/>
    <lineage>
        <taxon>Bacteria</taxon>
        <taxon>Bacillati</taxon>
        <taxon>Bacillota</taxon>
        <taxon>Bacilli</taxon>
        <taxon>Bacillales</taxon>
        <taxon>Paenibacillaceae</taxon>
        <taxon>Cohnella</taxon>
    </lineage>
</organism>
<dbReference type="GO" id="GO:0009432">
    <property type="term" value="P:SOS response"/>
    <property type="evidence" value="ECO:0007669"/>
    <property type="project" value="TreeGrafter"/>
</dbReference>
<comment type="function">
    <text evidence="2">Poorly processive, error-prone DNA polymerase involved in untargeted mutagenesis. Copies undamaged DNA at stalled replication forks, which arise in vivo from mismatched or misaligned primer ends. These misaligned primers can be extended by PolIV. Exhibits no 3'-5' exonuclease (proofreading) activity. May be involved in translesional synthesis, in conjunction with the beta clamp from PolIII.</text>
</comment>
<dbReference type="Pfam" id="PF00817">
    <property type="entry name" value="IMS"/>
    <property type="match status" value="1"/>
</dbReference>
<keyword evidence="2" id="KW-0460">Magnesium</keyword>
<keyword evidence="2" id="KW-0235">DNA replication</keyword>
<feature type="active site" evidence="2">
    <location>
        <position position="108"/>
    </location>
</feature>
<keyword evidence="2" id="KW-0515">Mutator protein</keyword>
<dbReference type="GO" id="GO:0006281">
    <property type="term" value="P:DNA repair"/>
    <property type="evidence" value="ECO:0007669"/>
    <property type="project" value="UniProtKB-UniRule"/>
</dbReference>
<keyword evidence="2" id="KW-0239">DNA-directed DNA polymerase</keyword>
<dbReference type="OrthoDB" id="9808813at2"/>
<dbReference type="AlphaFoldDB" id="A0A3T1D4F5"/>
<dbReference type="KEGG" id="cohn:KCTCHS21_22540"/>
<dbReference type="Gene3D" id="3.30.1490.100">
    <property type="entry name" value="DNA polymerase, Y-family, little finger domain"/>
    <property type="match status" value="1"/>
</dbReference>
<comment type="catalytic activity">
    <reaction evidence="2">
        <text>DNA(n) + a 2'-deoxyribonucleoside 5'-triphosphate = DNA(n+1) + diphosphate</text>
        <dbReference type="Rhea" id="RHEA:22508"/>
        <dbReference type="Rhea" id="RHEA-COMP:17339"/>
        <dbReference type="Rhea" id="RHEA-COMP:17340"/>
        <dbReference type="ChEBI" id="CHEBI:33019"/>
        <dbReference type="ChEBI" id="CHEBI:61560"/>
        <dbReference type="ChEBI" id="CHEBI:173112"/>
        <dbReference type="EC" id="2.7.7.7"/>
    </reaction>
</comment>
<keyword evidence="2" id="KW-0479">Metal-binding</keyword>
<keyword evidence="2" id="KW-0234">DNA repair</keyword>
<dbReference type="PANTHER" id="PTHR11076">
    <property type="entry name" value="DNA REPAIR POLYMERASE UMUC / TRANSFERASE FAMILY MEMBER"/>
    <property type="match status" value="1"/>
</dbReference>
<dbReference type="InterPro" id="IPR050116">
    <property type="entry name" value="DNA_polymerase-Y"/>
</dbReference>
<accession>A0A3T1D4F5</accession>
<feature type="domain" description="UmuC" evidence="3">
    <location>
        <begin position="7"/>
        <end position="192"/>
    </location>
</feature>
<dbReference type="InterPro" id="IPR043502">
    <property type="entry name" value="DNA/RNA_pol_sf"/>
</dbReference>
<keyword evidence="5" id="KW-1185">Reference proteome</keyword>
<protein>
    <recommendedName>
        <fullName evidence="2">DNA polymerase IV</fullName>
        <shortName evidence="2">Pol IV</shortName>
        <ecNumber evidence="2">2.7.7.7</ecNumber>
    </recommendedName>
</protein>
<dbReference type="EMBL" id="AP019400">
    <property type="protein sequence ID" value="BBI32855.1"/>
    <property type="molecule type" value="Genomic_DNA"/>
</dbReference>
<dbReference type="InterPro" id="IPR001126">
    <property type="entry name" value="UmuC"/>
</dbReference>
<dbReference type="Proteomes" id="UP000289856">
    <property type="component" value="Chromosome"/>
</dbReference>
<evidence type="ECO:0000313" key="5">
    <source>
        <dbReference type="Proteomes" id="UP000289856"/>
    </source>
</evidence>
<dbReference type="PROSITE" id="PS50173">
    <property type="entry name" value="UMUC"/>
    <property type="match status" value="1"/>
</dbReference>
<feature type="site" description="Substrate discrimination" evidence="2">
    <location>
        <position position="16"/>
    </location>
</feature>
<dbReference type="InterPro" id="IPR043128">
    <property type="entry name" value="Rev_trsase/Diguanyl_cyclase"/>
</dbReference>
<dbReference type="GO" id="GO:0042276">
    <property type="term" value="P:error-prone translesion synthesis"/>
    <property type="evidence" value="ECO:0007669"/>
    <property type="project" value="TreeGrafter"/>
</dbReference>
<dbReference type="SUPFAM" id="SSF56672">
    <property type="entry name" value="DNA/RNA polymerases"/>
    <property type="match status" value="1"/>
</dbReference>
<evidence type="ECO:0000313" key="4">
    <source>
        <dbReference type="EMBL" id="BBI32855.1"/>
    </source>
</evidence>
<dbReference type="Gene3D" id="1.10.150.20">
    <property type="entry name" value="5' to 3' exonuclease, C-terminal subdomain"/>
    <property type="match status" value="1"/>
</dbReference>
<evidence type="ECO:0000256" key="2">
    <source>
        <dbReference type="HAMAP-Rule" id="MF_01113"/>
    </source>
</evidence>
<dbReference type="EC" id="2.7.7.7" evidence="2"/>
<comment type="cofactor">
    <cofactor evidence="2">
        <name>Mg(2+)</name>
        <dbReference type="ChEBI" id="CHEBI:18420"/>
    </cofactor>
    <text evidence="2">Binds 2 magnesium ions per subunit.</text>
</comment>
<comment type="subcellular location">
    <subcellularLocation>
        <location evidence="2">Cytoplasm</location>
    </subcellularLocation>
</comment>
<dbReference type="NCBIfam" id="NF002848">
    <property type="entry name" value="PRK03103.1"/>
    <property type="match status" value="1"/>
</dbReference>
<dbReference type="Gene3D" id="3.40.1170.60">
    <property type="match status" value="1"/>
</dbReference>
<evidence type="ECO:0000259" key="3">
    <source>
        <dbReference type="PROSITE" id="PS50173"/>
    </source>
</evidence>
<dbReference type="GO" id="GO:0005829">
    <property type="term" value="C:cytosol"/>
    <property type="evidence" value="ECO:0007669"/>
    <property type="project" value="TreeGrafter"/>
</dbReference>
<comment type="subunit">
    <text evidence="2">Monomer.</text>
</comment>
<keyword evidence="2" id="KW-0227">DNA damage</keyword>
<keyword evidence="2" id="KW-0548">Nucleotidyltransferase</keyword>
<dbReference type="PANTHER" id="PTHR11076:SF35">
    <property type="entry name" value="DNA REPAIR PROTEIN HOMOLOG YOBH"/>
    <property type="match status" value="1"/>
</dbReference>
<dbReference type="CDD" id="cd03586">
    <property type="entry name" value="PolY_Pol_IV_kappa"/>
    <property type="match status" value="1"/>
</dbReference>
<dbReference type="InterPro" id="IPR022880">
    <property type="entry name" value="DNApol_IV"/>
</dbReference>
<keyword evidence="2" id="KW-0808">Transferase</keyword>
<dbReference type="GO" id="GO:0003684">
    <property type="term" value="F:damaged DNA binding"/>
    <property type="evidence" value="ECO:0007669"/>
    <property type="project" value="InterPro"/>
</dbReference>